<proteinExistence type="predicted"/>
<dbReference type="PANTHER" id="PTHR37813:SF1">
    <property type="entry name" value="FELS-2 PROPHAGE PROTEIN"/>
    <property type="match status" value="1"/>
</dbReference>
<dbReference type="AlphaFoldDB" id="A0A1H2R2P3"/>
<dbReference type="Proteomes" id="UP000183076">
    <property type="component" value="Unassembled WGS sequence"/>
</dbReference>
<protein>
    <recommendedName>
        <fullName evidence="5">Phage tail tape measure protein</fullName>
    </recommendedName>
</protein>
<dbReference type="PANTHER" id="PTHR37813">
    <property type="entry name" value="FELS-2 PROPHAGE PROTEIN"/>
    <property type="match status" value="1"/>
</dbReference>
<evidence type="ECO:0000256" key="2">
    <source>
        <dbReference type="SAM" id="MobiDB-lite"/>
    </source>
</evidence>
<evidence type="ECO:0000256" key="1">
    <source>
        <dbReference type="SAM" id="Coils"/>
    </source>
</evidence>
<dbReference type="GeneID" id="94019693"/>
<sequence>MSKNQRLNATITIGSVLEQSVKRNMGFLKSGLSQVGDAIKGVERRQKELDRQRNVLRKQGQSVEHLDREYEKLERTLVDLRRAQERWNRAAAASRRVGSTFSNMASGIGRNARQIAIGATLAGGAIFGLANSTADLGDNVAKTADKLGIGLGALQELRYAAERSGVATGTFDGALEKMTKNIGLALEGTGAQKDALDALGLSAGQLANQLPEEALASIADKLQGVETQAEKAALANDLFGRSGIGLLNMLKDGSKGLTQLREDARRTGYVLSDQAARDAEVFKDTLLDTQLVMSGLKNTVGSALMPVVTRSMRRIGDALVGNRAEVERWANGFADGAERALPVIGEVAAGIGAIGSVVWSVTEGTADMIGGWENFGMVVGAVLASRTIVRVAKFGGAVFSLGRAMLSLATASPIVVGAIRAIGSALVMNPIGAAIAVIAGGAYLIYRNWESVAPWFKGLWGDAKGYFQGFGNFVGGVFSGDMERAEKGVRAMWDGTTSFFDRTLSGIGAVFSATYTNLIKPVTDAMGITGPIEAAWRQAGSVLGPVLSDIGSYYSGLGDVVAGAFSGDMQRASDGLRRMWKSARSVMDGILGGIGDRFRWIYDNVIKPVTDAMGVTAPIERAWSTLSGAIDTTLGAIGSVFDTTWSGLVKPVIDGLAATGGIGAAWEAVKTAIDPVLTWIGDKFTSLMTLIKPVIEALKWGYENAQRAGNAIGSAVSSGVATRVEPGKVSGLGNTASNDNAAPMTSSAAEKLYGIKPQKNALGGPFRPGWHLTGELGPELKFENRSGYVANNRAMRQLAGYADRVGSVFSPAARSVKKQGARVLDMVRGSGGVARPVSNRGVMPVTLGRGSPRVSIPAQPARRSSSAARPASDRGARVLDKLRRSIPRVGIPAQPARRMGSAPLTSSVREQSRRPDVDGMMARIEAVFSQTAAPALAAAPAQASQTVTNHYTINAPGADAHEVLRLLKREEKRNAGNGLFDRAPATGPFGR</sequence>
<name>A0A1H2R2P3_9RHOB</name>
<feature type="region of interest" description="Disordered" evidence="2">
    <location>
        <begin position="849"/>
        <end position="879"/>
    </location>
</feature>
<gene>
    <name evidence="3" type="ORF">SAMN04488041_101372</name>
</gene>
<evidence type="ECO:0000313" key="3">
    <source>
        <dbReference type="EMBL" id="SDW13657.1"/>
    </source>
</evidence>
<dbReference type="STRING" id="60137.SAMN04488041_101372"/>
<evidence type="ECO:0008006" key="5">
    <source>
        <dbReference type="Google" id="ProtNLM"/>
    </source>
</evidence>
<feature type="coiled-coil region" evidence="1">
    <location>
        <begin position="39"/>
        <end position="90"/>
    </location>
</feature>
<keyword evidence="1" id="KW-0175">Coiled coil</keyword>
<dbReference type="RefSeq" id="WP_074634609.1">
    <property type="nucleotide sequence ID" value="NZ_CP160849.1"/>
</dbReference>
<dbReference type="EMBL" id="FNNB01000001">
    <property type="protein sequence ID" value="SDW13657.1"/>
    <property type="molecule type" value="Genomic_DNA"/>
</dbReference>
<organism evidence="3 4">
    <name type="scientific">Sulfitobacter pontiacus</name>
    <dbReference type="NCBI Taxonomy" id="60137"/>
    <lineage>
        <taxon>Bacteria</taxon>
        <taxon>Pseudomonadati</taxon>
        <taxon>Pseudomonadota</taxon>
        <taxon>Alphaproteobacteria</taxon>
        <taxon>Rhodobacterales</taxon>
        <taxon>Roseobacteraceae</taxon>
        <taxon>Sulfitobacter</taxon>
    </lineage>
</organism>
<feature type="region of interest" description="Disordered" evidence="2">
    <location>
        <begin position="893"/>
        <end position="915"/>
    </location>
</feature>
<evidence type="ECO:0000313" key="4">
    <source>
        <dbReference type="Proteomes" id="UP000183076"/>
    </source>
</evidence>
<accession>A0A1H2R2P3</accession>
<feature type="compositionally biased region" description="Low complexity" evidence="2">
    <location>
        <begin position="855"/>
        <end position="870"/>
    </location>
</feature>
<reference evidence="4" key="1">
    <citation type="submission" date="2016-10" db="EMBL/GenBank/DDBJ databases">
        <authorList>
            <person name="Varghese N."/>
            <person name="Submissions S."/>
        </authorList>
    </citation>
    <scope>NUCLEOTIDE SEQUENCE [LARGE SCALE GENOMIC DNA]</scope>
    <source>
        <strain evidence="4">DSM 10014</strain>
    </source>
</reference>